<dbReference type="Proteomes" id="UP000054321">
    <property type="component" value="Unassembled WGS sequence"/>
</dbReference>
<dbReference type="PANTHER" id="PTHR38791">
    <property type="entry name" value="ZN(II)2CYS6 TRANSCRIPTION FACTOR (EUROFUNG)-RELATED-RELATED"/>
    <property type="match status" value="1"/>
</dbReference>
<dbReference type="GO" id="GO:0008270">
    <property type="term" value="F:zinc ion binding"/>
    <property type="evidence" value="ECO:0007669"/>
    <property type="project" value="InterPro"/>
</dbReference>
<evidence type="ECO:0000256" key="1">
    <source>
        <dbReference type="ARBA" id="ARBA00023242"/>
    </source>
</evidence>
<dbReference type="InterPro" id="IPR053175">
    <property type="entry name" value="DHMBA_Reg_Transcription_Factor"/>
</dbReference>
<dbReference type="HOGENOM" id="CLU_013866_5_2_1"/>
<dbReference type="SMART" id="SM00066">
    <property type="entry name" value="GAL4"/>
    <property type="match status" value="1"/>
</dbReference>
<dbReference type="InterPro" id="IPR036864">
    <property type="entry name" value="Zn2-C6_fun-type_DNA-bd_sf"/>
</dbReference>
<dbReference type="PROSITE" id="PS50048">
    <property type="entry name" value="ZN2_CY6_FUNGAL_2"/>
    <property type="match status" value="1"/>
</dbReference>
<dbReference type="Pfam" id="PF00172">
    <property type="entry name" value="Zn_clus"/>
    <property type="match status" value="1"/>
</dbReference>
<dbReference type="AlphaFoldDB" id="A0A0C3I1J5"/>
<dbReference type="PROSITE" id="PS00463">
    <property type="entry name" value="ZN2_CY6_FUNGAL_1"/>
    <property type="match status" value="1"/>
</dbReference>
<dbReference type="InterPro" id="IPR001138">
    <property type="entry name" value="Zn2Cys6_DnaBD"/>
</dbReference>
<protein>
    <recommendedName>
        <fullName evidence="2">Zn(2)-C6 fungal-type domain-containing protein</fullName>
    </recommendedName>
</protein>
<dbReference type="OrthoDB" id="5429770at2759"/>
<keyword evidence="1" id="KW-0539">Nucleus</keyword>
<dbReference type="GO" id="GO:0000981">
    <property type="term" value="F:DNA-binding transcription factor activity, RNA polymerase II-specific"/>
    <property type="evidence" value="ECO:0007669"/>
    <property type="project" value="InterPro"/>
</dbReference>
<dbReference type="EMBL" id="KN832870">
    <property type="protein sequence ID" value="KIN08307.1"/>
    <property type="molecule type" value="Genomic_DNA"/>
</dbReference>
<sequence>MVYRGKPSKACLPCRKRKLVCDLREQGCSSCRRAKLICHGYRDTDSLRVADESIAIQRKIQGPGTKSVRTIPPSLVIPTRNHAMDLFYYNYVFGALKPFEFLQGFYSPLPKDDHLKASMNAVALAYLNYQRHAPSVQIEARQHYVAALRLMNKAIQDPEMAKKDSTILAILLLDLYEKVTNKESHYKGAWAAHLQGALTLVKMRGVEQFKDPMVVSILLRVSTNQIISCIATHRPVPEDVVALRDCTADHVSNPSHSKRKESDLMVEYARLRYKIEAGEFQGKEAVLSLCELENRFKMLYTDVRQTWQYETIQASEKSVHHWEPHHHIYPCEQIAQVWNVLRVTRILINELLLNLCSKIDEENDQNESFAPLRRHATDVISNMISDICATVPQYIGDLSEDELHPPTPLAKFSSLSSMSKKQKCSWSPAHKTASNPTYYLPCYRLIFPLYVATQSLTAPPDLRPWVVRQLYFMADHHGIENAARVADILVTGENRDPWHVYAMLGSYAFVC</sequence>
<dbReference type="InParanoid" id="A0A0C3I1J5"/>
<evidence type="ECO:0000313" key="4">
    <source>
        <dbReference type="Proteomes" id="UP000054321"/>
    </source>
</evidence>
<dbReference type="InterPro" id="IPR021858">
    <property type="entry name" value="Fun_TF"/>
</dbReference>
<evidence type="ECO:0000313" key="3">
    <source>
        <dbReference type="EMBL" id="KIN08307.1"/>
    </source>
</evidence>
<reference evidence="3 4" key="1">
    <citation type="submission" date="2014-04" db="EMBL/GenBank/DDBJ databases">
        <authorList>
            <consortium name="DOE Joint Genome Institute"/>
            <person name="Kuo A."/>
            <person name="Martino E."/>
            <person name="Perotto S."/>
            <person name="Kohler A."/>
            <person name="Nagy L.G."/>
            <person name="Floudas D."/>
            <person name="Copeland A."/>
            <person name="Barry K.W."/>
            <person name="Cichocki N."/>
            <person name="Veneault-Fourrey C."/>
            <person name="LaButti K."/>
            <person name="Lindquist E.A."/>
            <person name="Lipzen A."/>
            <person name="Lundell T."/>
            <person name="Morin E."/>
            <person name="Murat C."/>
            <person name="Sun H."/>
            <person name="Tunlid A."/>
            <person name="Henrissat B."/>
            <person name="Grigoriev I.V."/>
            <person name="Hibbett D.S."/>
            <person name="Martin F."/>
            <person name="Nordberg H.P."/>
            <person name="Cantor M.N."/>
            <person name="Hua S.X."/>
        </authorList>
    </citation>
    <scope>NUCLEOTIDE SEQUENCE [LARGE SCALE GENOMIC DNA]</scope>
    <source>
        <strain evidence="3 4">Zn</strain>
    </source>
</reference>
<reference evidence="4" key="2">
    <citation type="submission" date="2015-01" db="EMBL/GenBank/DDBJ databases">
        <title>Evolutionary Origins and Diversification of the Mycorrhizal Mutualists.</title>
        <authorList>
            <consortium name="DOE Joint Genome Institute"/>
            <consortium name="Mycorrhizal Genomics Consortium"/>
            <person name="Kohler A."/>
            <person name="Kuo A."/>
            <person name="Nagy L.G."/>
            <person name="Floudas D."/>
            <person name="Copeland A."/>
            <person name="Barry K.W."/>
            <person name="Cichocki N."/>
            <person name="Veneault-Fourrey C."/>
            <person name="LaButti K."/>
            <person name="Lindquist E.A."/>
            <person name="Lipzen A."/>
            <person name="Lundell T."/>
            <person name="Morin E."/>
            <person name="Murat C."/>
            <person name="Riley R."/>
            <person name="Ohm R."/>
            <person name="Sun H."/>
            <person name="Tunlid A."/>
            <person name="Henrissat B."/>
            <person name="Grigoriev I.V."/>
            <person name="Hibbett D.S."/>
            <person name="Martin F."/>
        </authorList>
    </citation>
    <scope>NUCLEOTIDE SEQUENCE [LARGE SCALE GENOMIC DNA]</scope>
    <source>
        <strain evidence="4">Zn</strain>
    </source>
</reference>
<dbReference type="PANTHER" id="PTHR38791:SF1">
    <property type="entry name" value="TRANSCRIPTION FACTOR, PUTATIVE-RELATED"/>
    <property type="match status" value="1"/>
</dbReference>
<dbReference type="SUPFAM" id="SSF57701">
    <property type="entry name" value="Zn2/Cys6 DNA-binding domain"/>
    <property type="match status" value="1"/>
</dbReference>
<proteinExistence type="predicted"/>
<feature type="domain" description="Zn(2)-C6 fungal-type" evidence="2">
    <location>
        <begin position="10"/>
        <end position="38"/>
    </location>
</feature>
<name>A0A0C3I1J5_OIDMZ</name>
<evidence type="ECO:0000259" key="2">
    <source>
        <dbReference type="PROSITE" id="PS50048"/>
    </source>
</evidence>
<dbReference type="Pfam" id="PF11951">
    <property type="entry name" value="Fungal_trans_2"/>
    <property type="match status" value="1"/>
</dbReference>
<accession>A0A0C3I1J5</accession>
<dbReference type="CDD" id="cd00067">
    <property type="entry name" value="GAL4"/>
    <property type="match status" value="1"/>
</dbReference>
<gene>
    <name evidence="3" type="ORF">OIDMADRAFT_110384</name>
</gene>
<dbReference type="Gene3D" id="4.10.240.10">
    <property type="entry name" value="Zn(2)-C6 fungal-type DNA-binding domain"/>
    <property type="match status" value="1"/>
</dbReference>
<keyword evidence="4" id="KW-1185">Reference proteome</keyword>
<organism evidence="3 4">
    <name type="scientific">Oidiodendron maius (strain Zn)</name>
    <dbReference type="NCBI Taxonomy" id="913774"/>
    <lineage>
        <taxon>Eukaryota</taxon>
        <taxon>Fungi</taxon>
        <taxon>Dikarya</taxon>
        <taxon>Ascomycota</taxon>
        <taxon>Pezizomycotina</taxon>
        <taxon>Leotiomycetes</taxon>
        <taxon>Leotiomycetes incertae sedis</taxon>
        <taxon>Myxotrichaceae</taxon>
        <taxon>Oidiodendron</taxon>
    </lineage>
</organism>
<dbReference type="STRING" id="913774.A0A0C3I1J5"/>